<feature type="region of interest" description="Disordered" evidence="1">
    <location>
        <begin position="48"/>
        <end position="75"/>
    </location>
</feature>
<gene>
    <name evidence="2" type="ORF">C9374_001401</name>
</gene>
<dbReference type="AlphaFoldDB" id="A0AA88KS72"/>
<protein>
    <submittedName>
        <fullName evidence="2">Uncharacterized protein</fullName>
    </submittedName>
</protein>
<comment type="caution">
    <text evidence="2">The sequence shown here is derived from an EMBL/GenBank/DDBJ whole genome shotgun (WGS) entry which is preliminary data.</text>
</comment>
<dbReference type="RefSeq" id="XP_044551799.1">
    <property type="nucleotide sequence ID" value="XM_044689948.1"/>
</dbReference>
<dbReference type="Proteomes" id="UP000816034">
    <property type="component" value="Unassembled WGS sequence"/>
</dbReference>
<name>A0AA88KS72_NAELO</name>
<evidence type="ECO:0000256" key="1">
    <source>
        <dbReference type="SAM" id="MobiDB-lite"/>
    </source>
</evidence>
<sequence length="337" mass="37130">MHMAQQNAAQNGTTTNSSQQQPQQQVLGIPPYPVFFAPIPASQIGQQPFVYNPSSLPTSQPTPTSPMQTDSAPSPSTAFPIFVDPYHLYGSSFVPKPITMLENTDDGFTDLVPNSSQPSLSSVDSKTKLEDLDVNNNGIVEEVAGILPQSNDPTSKHLTTNDIHAATTDNLEIFDDIDYFDNDVDRNNNNNSDFSLFTWQDSPLLDKKKPTTTRPVSNRASNDDEIIDLITSEASLLTERAKEQQISNRQNGNVVANSNTNNTGSSSTSSSTQDHQSLSLTTPEEINYVISQAPENSLMKQKLGDILKQIWQTQENQSKEINELKQLVSELKRMIIS</sequence>
<keyword evidence="3" id="KW-1185">Reference proteome</keyword>
<organism evidence="2 3">
    <name type="scientific">Naegleria lovaniensis</name>
    <name type="common">Amoeba</name>
    <dbReference type="NCBI Taxonomy" id="51637"/>
    <lineage>
        <taxon>Eukaryota</taxon>
        <taxon>Discoba</taxon>
        <taxon>Heterolobosea</taxon>
        <taxon>Tetramitia</taxon>
        <taxon>Eutetramitia</taxon>
        <taxon>Vahlkampfiidae</taxon>
        <taxon>Naegleria</taxon>
    </lineage>
</organism>
<evidence type="ECO:0000313" key="2">
    <source>
        <dbReference type="EMBL" id="KAG2387807.1"/>
    </source>
</evidence>
<feature type="compositionally biased region" description="Low complexity" evidence="1">
    <location>
        <begin position="251"/>
        <end position="279"/>
    </location>
</feature>
<dbReference type="EMBL" id="PYSW02000012">
    <property type="protein sequence ID" value="KAG2387807.1"/>
    <property type="molecule type" value="Genomic_DNA"/>
</dbReference>
<evidence type="ECO:0000313" key="3">
    <source>
        <dbReference type="Proteomes" id="UP000816034"/>
    </source>
</evidence>
<feature type="region of interest" description="Disordered" evidence="1">
    <location>
        <begin position="1"/>
        <end position="27"/>
    </location>
</feature>
<feature type="compositionally biased region" description="Low complexity" evidence="1">
    <location>
        <begin position="53"/>
        <end position="71"/>
    </location>
</feature>
<reference evidence="2 3" key="1">
    <citation type="journal article" date="2018" name="BMC Genomics">
        <title>The genome of Naegleria lovaniensis, the basis for a comparative approach to unravel pathogenicity factors of the human pathogenic amoeba N. fowleri.</title>
        <authorList>
            <person name="Liechti N."/>
            <person name="Schurch N."/>
            <person name="Bruggmann R."/>
            <person name="Wittwer M."/>
        </authorList>
    </citation>
    <scope>NUCLEOTIDE SEQUENCE [LARGE SCALE GENOMIC DNA]</scope>
    <source>
        <strain evidence="2 3">ATCC 30569</strain>
    </source>
</reference>
<proteinExistence type="predicted"/>
<feature type="compositionally biased region" description="Low complexity" evidence="1">
    <location>
        <begin position="10"/>
        <end position="25"/>
    </location>
</feature>
<feature type="region of interest" description="Disordered" evidence="1">
    <location>
        <begin position="240"/>
        <end position="279"/>
    </location>
</feature>
<dbReference type="GeneID" id="68093857"/>
<accession>A0AA88KS72</accession>